<evidence type="ECO:0008006" key="5">
    <source>
        <dbReference type="Google" id="ProtNLM"/>
    </source>
</evidence>
<keyword evidence="1" id="KW-1133">Transmembrane helix</keyword>
<dbReference type="AlphaFoldDB" id="A0A1G2MSZ1"/>
<gene>
    <name evidence="3" type="ORF">A3C06_02315</name>
</gene>
<keyword evidence="1" id="KW-0812">Transmembrane</keyword>
<feature type="transmembrane region" description="Helical" evidence="1">
    <location>
        <begin position="73"/>
        <end position="95"/>
    </location>
</feature>
<accession>A0A1G2MSZ1</accession>
<sequence length="110" mass="12035">MKKYIALLGLSSLPLLASAQITDLTSFQTTLQSILAIVFPILLTIAVFVIVWGIFKFILNAGDEEARKTGRSFILWGVVGIFLMLSVWGLVNILYNTIPLDTTPITPPAV</sequence>
<evidence type="ECO:0000256" key="2">
    <source>
        <dbReference type="SAM" id="SignalP"/>
    </source>
</evidence>
<dbReference type="Proteomes" id="UP000177565">
    <property type="component" value="Unassembled WGS sequence"/>
</dbReference>
<protein>
    <recommendedName>
        <fullName evidence="5">DUF4190 domain-containing protein</fullName>
    </recommendedName>
</protein>
<keyword evidence="2" id="KW-0732">Signal</keyword>
<evidence type="ECO:0000313" key="3">
    <source>
        <dbReference type="EMBL" id="OHA26854.1"/>
    </source>
</evidence>
<feature type="signal peptide" evidence="2">
    <location>
        <begin position="1"/>
        <end position="19"/>
    </location>
</feature>
<evidence type="ECO:0000313" key="4">
    <source>
        <dbReference type="Proteomes" id="UP000177565"/>
    </source>
</evidence>
<dbReference type="InterPro" id="IPR043993">
    <property type="entry name" value="T4SS_pilin"/>
</dbReference>
<organism evidence="3 4">
    <name type="scientific">Candidatus Taylorbacteria bacterium RIFCSPHIGHO2_02_FULL_46_13</name>
    <dbReference type="NCBI Taxonomy" id="1802312"/>
    <lineage>
        <taxon>Bacteria</taxon>
        <taxon>Candidatus Tayloriibacteriota</taxon>
    </lineage>
</organism>
<evidence type="ECO:0000256" key="1">
    <source>
        <dbReference type="SAM" id="Phobius"/>
    </source>
</evidence>
<comment type="caution">
    <text evidence="3">The sequence shown here is derived from an EMBL/GenBank/DDBJ whole genome shotgun (WGS) entry which is preliminary data.</text>
</comment>
<feature type="transmembrane region" description="Helical" evidence="1">
    <location>
        <begin position="35"/>
        <end position="61"/>
    </location>
</feature>
<dbReference type="EMBL" id="MHRQ01000015">
    <property type="protein sequence ID" value="OHA26854.1"/>
    <property type="molecule type" value="Genomic_DNA"/>
</dbReference>
<feature type="chain" id="PRO_5009583714" description="DUF4190 domain-containing protein" evidence="2">
    <location>
        <begin position="20"/>
        <end position="110"/>
    </location>
</feature>
<keyword evidence="1" id="KW-0472">Membrane</keyword>
<dbReference type="Pfam" id="PF18895">
    <property type="entry name" value="T4SS_pilin"/>
    <property type="match status" value="1"/>
</dbReference>
<reference evidence="3 4" key="1">
    <citation type="journal article" date="2016" name="Nat. Commun.">
        <title>Thousands of microbial genomes shed light on interconnected biogeochemical processes in an aquifer system.</title>
        <authorList>
            <person name="Anantharaman K."/>
            <person name="Brown C.T."/>
            <person name="Hug L.A."/>
            <person name="Sharon I."/>
            <person name="Castelle C.J."/>
            <person name="Probst A.J."/>
            <person name="Thomas B.C."/>
            <person name="Singh A."/>
            <person name="Wilkins M.J."/>
            <person name="Karaoz U."/>
            <person name="Brodie E.L."/>
            <person name="Williams K.H."/>
            <person name="Hubbard S.S."/>
            <person name="Banfield J.F."/>
        </authorList>
    </citation>
    <scope>NUCLEOTIDE SEQUENCE [LARGE SCALE GENOMIC DNA]</scope>
</reference>
<dbReference type="STRING" id="1802312.A3C06_02315"/>
<name>A0A1G2MSZ1_9BACT</name>
<proteinExistence type="predicted"/>